<evidence type="ECO:0000256" key="1">
    <source>
        <dbReference type="ARBA" id="ARBA00003145"/>
    </source>
</evidence>
<evidence type="ECO:0000256" key="8">
    <source>
        <dbReference type="ARBA" id="ARBA00022737"/>
    </source>
</evidence>
<accession>A0A5D9BXY5</accession>
<organism evidence="14 15">
    <name type="scientific">Sphingomonas montanisoli</name>
    <dbReference type="NCBI Taxonomy" id="2606412"/>
    <lineage>
        <taxon>Bacteria</taxon>
        <taxon>Pseudomonadati</taxon>
        <taxon>Pseudomonadota</taxon>
        <taxon>Alphaproteobacteria</taxon>
        <taxon>Sphingomonadales</taxon>
        <taxon>Sphingomonadaceae</taxon>
        <taxon>Sphingomonas</taxon>
    </lineage>
</organism>
<evidence type="ECO:0000256" key="6">
    <source>
        <dbReference type="ARBA" id="ARBA00022679"/>
    </source>
</evidence>
<dbReference type="SUPFAM" id="SSF56024">
    <property type="entry name" value="Phospholipase D/nuclease"/>
    <property type="match status" value="2"/>
</dbReference>
<gene>
    <name evidence="14" type="primary">cls</name>
    <name evidence="14" type="ORF">FYJ91_19860</name>
</gene>
<evidence type="ECO:0000256" key="5">
    <source>
        <dbReference type="ARBA" id="ARBA00022525"/>
    </source>
</evidence>
<comment type="subcellular location">
    <subcellularLocation>
        <location evidence="2">Cell membrane</location>
    </subcellularLocation>
    <subcellularLocation>
        <location evidence="3">Secreted</location>
    </subcellularLocation>
</comment>
<dbReference type="EC" id="2.7.8.-" evidence="11"/>
<dbReference type="InterPro" id="IPR001736">
    <property type="entry name" value="PLipase_D/transphosphatidylase"/>
</dbReference>
<keyword evidence="5" id="KW-0964">Secreted</keyword>
<dbReference type="PANTHER" id="PTHR21248">
    <property type="entry name" value="CARDIOLIPIN SYNTHASE"/>
    <property type="match status" value="1"/>
</dbReference>
<keyword evidence="4" id="KW-1003">Cell membrane</keyword>
<evidence type="ECO:0000313" key="14">
    <source>
        <dbReference type="EMBL" id="TZG24448.1"/>
    </source>
</evidence>
<keyword evidence="6" id="KW-0808">Transferase</keyword>
<dbReference type="Gene3D" id="3.30.870.10">
    <property type="entry name" value="Endonuclease Chain A"/>
    <property type="match status" value="2"/>
</dbReference>
<reference evidence="14 15" key="1">
    <citation type="submission" date="2019-08" db="EMBL/GenBank/DDBJ databases">
        <authorList>
            <person name="Wang G."/>
            <person name="Xu Z."/>
        </authorList>
    </citation>
    <scope>NUCLEOTIDE SEQUENCE [LARGE SCALE GENOMIC DNA]</scope>
    <source>
        <strain evidence="14 15">ZX</strain>
    </source>
</reference>
<dbReference type="InterPro" id="IPR022924">
    <property type="entry name" value="Cardiolipin_synthase"/>
</dbReference>
<keyword evidence="15" id="KW-1185">Reference proteome</keyword>
<evidence type="ECO:0000313" key="15">
    <source>
        <dbReference type="Proteomes" id="UP000322077"/>
    </source>
</evidence>
<dbReference type="AlphaFoldDB" id="A0A5D9BXY5"/>
<keyword evidence="10 12" id="KW-0472">Membrane</keyword>
<dbReference type="NCBIfam" id="TIGR04265">
    <property type="entry name" value="bac_cardiolipin"/>
    <property type="match status" value="1"/>
</dbReference>
<dbReference type="Pfam" id="PF13091">
    <property type="entry name" value="PLDc_2"/>
    <property type="match status" value="2"/>
</dbReference>
<dbReference type="RefSeq" id="WP_149524057.1">
    <property type="nucleotide sequence ID" value="NZ_VTOU01000006.1"/>
</dbReference>
<feature type="domain" description="PLD phosphodiesterase" evidence="13">
    <location>
        <begin position="208"/>
        <end position="235"/>
    </location>
</feature>
<evidence type="ECO:0000259" key="13">
    <source>
        <dbReference type="PROSITE" id="PS50035"/>
    </source>
</evidence>
<name>A0A5D9BXY5_9SPHN</name>
<protein>
    <recommendedName>
        <fullName evidence="11">Cardiolipin synthase</fullName>
        <ecNumber evidence="11">2.7.8.-</ecNumber>
    </recommendedName>
</protein>
<dbReference type="SMART" id="SM00155">
    <property type="entry name" value="PLDc"/>
    <property type="match status" value="2"/>
</dbReference>
<dbReference type="PROSITE" id="PS50035">
    <property type="entry name" value="PLD"/>
    <property type="match status" value="2"/>
</dbReference>
<dbReference type="Proteomes" id="UP000322077">
    <property type="component" value="Unassembled WGS sequence"/>
</dbReference>
<feature type="domain" description="PLD phosphodiesterase" evidence="13">
    <location>
        <begin position="378"/>
        <end position="405"/>
    </location>
</feature>
<evidence type="ECO:0000256" key="12">
    <source>
        <dbReference type="SAM" id="Phobius"/>
    </source>
</evidence>
<feature type="transmembrane region" description="Helical" evidence="12">
    <location>
        <begin position="7"/>
        <end position="26"/>
    </location>
</feature>
<dbReference type="GO" id="GO:0032049">
    <property type="term" value="P:cardiolipin biosynthetic process"/>
    <property type="evidence" value="ECO:0007669"/>
    <property type="project" value="UniProtKB-UniRule"/>
</dbReference>
<evidence type="ECO:0000256" key="2">
    <source>
        <dbReference type="ARBA" id="ARBA00004236"/>
    </source>
</evidence>
<dbReference type="EMBL" id="VTOU01000006">
    <property type="protein sequence ID" value="TZG24448.1"/>
    <property type="molecule type" value="Genomic_DNA"/>
</dbReference>
<keyword evidence="9 12" id="KW-1133">Transmembrane helix</keyword>
<comment type="caution">
    <text evidence="14">The sequence shown here is derived from an EMBL/GenBank/DDBJ whole genome shotgun (WGS) entry which is preliminary data.</text>
</comment>
<evidence type="ECO:0000256" key="9">
    <source>
        <dbReference type="ARBA" id="ARBA00022989"/>
    </source>
</evidence>
<keyword evidence="7 12" id="KW-0812">Transmembrane</keyword>
<evidence type="ECO:0000256" key="11">
    <source>
        <dbReference type="NCBIfam" id="TIGR04265"/>
    </source>
</evidence>
<comment type="function">
    <text evidence="1">Could be a virulence factor.</text>
</comment>
<proteinExistence type="predicted"/>
<evidence type="ECO:0000256" key="3">
    <source>
        <dbReference type="ARBA" id="ARBA00004613"/>
    </source>
</evidence>
<evidence type="ECO:0000256" key="4">
    <source>
        <dbReference type="ARBA" id="ARBA00022475"/>
    </source>
</evidence>
<dbReference type="GO" id="GO:0005886">
    <property type="term" value="C:plasma membrane"/>
    <property type="evidence" value="ECO:0007669"/>
    <property type="project" value="UniProtKB-SubCell"/>
</dbReference>
<feature type="transmembrane region" description="Helical" evidence="12">
    <location>
        <begin position="38"/>
        <end position="56"/>
    </location>
</feature>
<sequence length="465" mass="51015">MNSASELALAYLLFEWTIRLVMVVVIPLRRPPEAARSWLLLVLFLPVPALILYRMIGRAGFPAWRRERFERTATQREAIATALDSGGQDTFPLLRLARHLGGFPACDGNAVTLFTDYDATIDAMVVAIDEAETRVHLLTYIFADDRTGTKVAQALGRAKARSVDVRVLVDALGSRPWAKRSMALLAGLGIDARLVLPVRFAVLRRARSDLRNHRKLCLIDGQVGFVGSQNIVDRDFKPGIVNDELVARVEGPVVAALDTVFASDWYMETERAIAPLAIPGVAGSAILQAMPSGPDFGVPGFERLLVELVHGAAQRVAIVSPYLIPDEALLTAIKNATARGVTVDLIVSQVVDQRLVSFAQRSYYQELLEAGVRLHRYRDHLLHAKNVSIDGAIGIIGSSNADVRSFMLNAEISLILHDPDASAELAAIQQVYIDRSELLTLDGWKRRSIGARLLENLARLVSPLL</sequence>
<dbReference type="CDD" id="cd09158">
    <property type="entry name" value="PLDc_EcCLS_like_2"/>
    <property type="match status" value="1"/>
</dbReference>
<evidence type="ECO:0000256" key="7">
    <source>
        <dbReference type="ARBA" id="ARBA00022692"/>
    </source>
</evidence>
<dbReference type="PANTHER" id="PTHR21248:SF22">
    <property type="entry name" value="PHOSPHOLIPASE D"/>
    <property type="match status" value="1"/>
</dbReference>
<evidence type="ECO:0000256" key="10">
    <source>
        <dbReference type="ARBA" id="ARBA00023136"/>
    </source>
</evidence>
<keyword evidence="8" id="KW-0677">Repeat</keyword>
<dbReference type="GO" id="GO:0008808">
    <property type="term" value="F:cardiolipin synthase activity"/>
    <property type="evidence" value="ECO:0007669"/>
    <property type="project" value="UniProtKB-UniRule"/>
</dbReference>
<dbReference type="InterPro" id="IPR025202">
    <property type="entry name" value="PLD-like_dom"/>
</dbReference>
<dbReference type="GO" id="GO:0005576">
    <property type="term" value="C:extracellular region"/>
    <property type="evidence" value="ECO:0007669"/>
    <property type="project" value="UniProtKB-SubCell"/>
</dbReference>